<sequence length="483" mass="55262">MGKKDEFSDSEDDFEMDEIAASEDAISPETLELISTLKKSLEENSNQYEQHTQLISLLKASEKLQELREARESMSKSFPLSEELWMEWIKDESNMATSKDEKIHVLELYERATSDYLSITIWESYLEYAIQEYTESMDLPEIEVVVNGEYLNSLFQKAKKFTGYHTSQSHVVWNIWIDFELGKLASQEVPSAEDVDRVKEIYLERIAIPHSELEDTFSGFSSFISKYCGQDYEESMVQSNKIVNATRELLENLVPFEEHLETYLKPEGEVNGVLAKALNDLASVPNPQELSKVLLASCSYKFRRSADQGEAGGDPYCKLERLWIELESTVLGDHEQARKLWKSIETKQMSMSDFWIARAEMEKKFDNVKGARQIFVRACSTAETLDWPEKIFDSWLLFERECGTLQTYKDALIRTRVALKNVEAVRTQAYASQVASDAIQQAEITAAVAADNVPKAGSKKRKLSVQDENNVSKIPKTKDDQKQ</sequence>
<dbReference type="InterPro" id="IPR011990">
    <property type="entry name" value="TPR-like_helical_dom_sf"/>
</dbReference>
<comment type="caution">
    <text evidence="7">The sequence shown here is derived from an EMBL/GenBank/DDBJ whole genome shotgun (WGS) entry which is preliminary data.</text>
</comment>
<dbReference type="Pfam" id="PF23240">
    <property type="entry name" value="HAT_PRP39_N"/>
    <property type="match status" value="1"/>
</dbReference>
<comment type="subcellular location">
    <subcellularLocation>
        <location evidence="1">Nucleus</location>
    </subcellularLocation>
</comment>
<evidence type="ECO:0000256" key="6">
    <source>
        <dbReference type="SAM" id="MobiDB-lite"/>
    </source>
</evidence>
<dbReference type="Gene3D" id="1.25.40.10">
    <property type="entry name" value="Tetratricopeptide repeat domain"/>
    <property type="match status" value="2"/>
</dbReference>
<feature type="region of interest" description="Disordered" evidence="6">
    <location>
        <begin position="453"/>
        <end position="483"/>
    </location>
</feature>
<evidence type="ECO:0000256" key="4">
    <source>
        <dbReference type="ARBA" id="ARBA00023187"/>
    </source>
</evidence>
<evidence type="ECO:0000256" key="1">
    <source>
        <dbReference type="ARBA" id="ARBA00004123"/>
    </source>
</evidence>
<keyword evidence="3" id="KW-0677">Repeat</keyword>
<proteinExistence type="predicted"/>
<accession>A0A9P6MRD9</accession>
<dbReference type="EMBL" id="JAAAID010001253">
    <property type="protein sequence ID" value="KAG0010861.1"/>
    <property type="molecule type" value="Genomic_DNA"/>
</dbReference>
<reference evidence="7" key="1">
    <citation type="journal article" date="2020" name="Fungal Divers.">
        <title>Resolving the Mortierellaceae phylogeny through synthesis of multi-gene phylogenetics and phylogenomics.</title>
        <authorList>
            <person name="Vandepol N."/>
            <person name="Liber J."/>
            <person name="Desiro A."/>
            <person name="Na H."/>
            <person name="Kennedy M."/>
            <person name="Barry K."/>
            <person name="Grigoriev I.V."/>
            <person name="Miller A.N."/>
            <person name="O'Donnell K."/>
            <person name="Stajich J.E."/>
            <person name="Bonito G."/>
        </authorList>
    </citation>
    <scope>NUCLEOTIDE SEQUENCE</scope>
    <source>
        <strain evidence="7">NRRL 2769</strain>
    </source>
</reference>
<evidence type="ECO:0000256" key="5">
    <source>
        <dbReference type="ARBA" id="ARBA00023242"/>
    </source>
</evidence>
<protein>
    <submittedName>
        <fullName evidence="7">Squamous cell carcinoma antigen recognized by T-cells 3</fullName>
    </submittedName>
</protein>
<gene>
    <name evidence="7" type="primary">SART3</name>
    <name evidence="7" type="ORF">BGZ80_001134</name>
</gene>
<dbReference type="GO" id="GO:0006397">
    <property type="term" value="P:mRNA processing"/>
    <property type="evidence" value="ECO:0007669"/>
    <property type="project" value="UniProtKB-KW"/>
</dbReference>
<keyword evidence="5" id="KW-0539">Nucleus</keyword>
<dbReference type="PANTHER" id="PTHR17204:SF25">
    <property type="entry name" value="RRM DOMAIN-CONTAINING PROTEIN"/>
    <property type="match status" value="1"/>
</dbReference>
<organism evidence="7 8">
    <name type="scientific">Entomortierella chlamydospora</name>
    <dbReference type="NCBI Taxonomy" id="101097"/>
    <lineage>
        <taxon>Eukaryota</taxon>
        <taxon>Fungi</taxon>
        <taxon>Fungi incertae sedis</taxon>
        <taxon>Mucoromycota</taxon>
        <taxon>Mortierellomycotina</taxon>
        <taxon>Mortierellomycetes</taxon>
        <taxon>Mortierellales</taxon>
        <taxon>Mortierellaceae</taxon>
        <taxon>Entomortierella</taxon>
    </lineage>
</organism>
<dbReference type="SUPFAM" id="SSF48452">
    <property type="entry name" value="TPR-like"/>
    <property type="match status" value="2"/>
</dbReference>
<dbReference type="GO" id="GO:0008380">
    <property type="term" value="P:RNA splicing"/>
    <property type="evidence" value="ECO:0007669"/>
    <property type="project" value="UniProtKB-KW"/>
</dbReference>
<evidence type="ECO:0000256" key="2">
    <source>
        <dbReference type="ARBA" id="ARBA00022664"/>
    </source>
</evidence>
<dbReference type="SMART" id="SM00386">
    <property type="entry name" value="HAT"/>
    <property type="match status" value="4"/>
</dbReference>
<dbReference type="GO" id="GO:0005634">
    <property type="term" value="C:nucleus"/>
    <property type="evidence" value="ECO:0007669"/>
    <property type="project" value="UniProtKB-SubCell"/>
</dbReference>
<dbReference type="PANTHER" id="PTHR17204">
    <property type="entry name" value="PRE-MRNA PROCESSING PROTEIN PRP39-RELATED"/>
    <property type="match status" value="1"/>
</dbReference>
<keyword evidence="8" id="KW-1185">Reference proteome</keyword>
<evidence type="ECO:0000313" key="7">
    <source>
        <dbReference type="EMBL" id="KAG0010861.1"/>
    </source>
</evidence>
<dbReference type="Proteomes" id="UP000703661">
    <property type="component" value="Unassembled WGS sequence"/>
</dbReference>
<keyword evidence="4" id="KW-0508">mRNA splicing</keyword>
<evidence type="ECO:0000256" key="3">
    <source>
        <dbReference type="ARBA" id="ARBA00022737"/>
    </source>
</evidence>
<keyword evidence="2" id="KW-0507">mRNA processing</keyword>
<evidence type="ECO:0000313" key="8">
    <source>
        <dbReference type="Proteomes" id="UP000703661"/>
    </source>
</evidence>
<dbReference type="InterPro" id="IPR003107">
    <property type="entry name" value="HAT"/>
</dbReference>
<name>A0A9P6MRD9_9FUNG</name>
<dbReference type="AlphaFoldDB" id="A0A9P6MRD9"/>